<keyword evidence="4" id="KW-1185">Reference proteome</keyword>
<dbReference type="RefSeq" id="XP_007706309.1">
    <property type="nucleotide sequence ID" value="XM_007708119.1"/>
</dbReference>
<sequence length="423" mass="44900">MEAGTSKGEWKSVARTEAGRRPYVAAGNGEPRSKQGSGRVLQKIAGPSSQAGWGGSNSESRAWETEKTATGSELAWEKAILAAQVDAAPGSWMGCRGGGACSGEGWVGEEEARRVRVSHKVGPAAPESCPVLSVRNLGRLWTEGRGQQCLHLDMCLASSEPSLAQLVPARAHRVAFAFAFGTTSALPVPERALLLLPVALRLLLCAPRPRGHSPASQASEHREQWSKRVFPTAVAGLAVLLIIILSLAHLDWIGWLAGWLAGALVSIARVCVWVDGRGHVPTTYVPASSSTCCCLAPPPSAFRPPLPPLIACTRDCVTPTTTTASSRPAASHCSLPRLECTPRSRTAKTCSFDRQPGRRFNMKIALWAITCGLGLDSPSHCAFSLPHKCTQEPHLSPSSARPCPCFDSSLGPLRQYAAATRAV</sequence>
<feature type="transmembrane region" description="Helical" evidence="2">
    <location>
        <begin position="256"/>
        <end position="274"/>
    </location>
</feature>
<feature type="compositionally biased region" description="Polar residues" evidence="1">
    <location>
        <begin position="47"/>
        <end position="60"/>
    </location>
</feature>
<protein>
    <submittedName>
        <fullName evidence="3">Uncharacterized protein</fullName>
    </submittedName>
</protein>
<dbReference type="KEGG" id="bze:COCCADRAFT_21399"/>
<dbReference type="EMBL" id="KI964537">
    <property type="protein sequence ID" value="EUC39322.1"/>
    <property type="molecule type" value="Genomic_DNA"/>
</dbReference>
<keyword evidence="2" id="KW-1133">Transmembrane helix</keyword>
<keyword evidence="2" id="KW-0472">Membrane</keyword>
<keyword evidence="2" id="KW-0812">Transmembrane</keyword>
<feature type="transmembrane region" description="Helical" evidence="2">
    <location>
        <begin position="229"/>
        <end position="250"/>
    </location>
</feature>
<evidence type="ECO:0000256" key="1">
    <source>
        <dbReference type="SAM" id="MobiDB-lite"/>
    </source>
</evidence>
<accession>W6YJ07</accession>
<dbReference type="GeneID" id="19144979"/>
<organism evidence="3 4">
    <name type="scientific">Cochliobolus carbonum (strain 26-R-13)</name>
    <name type="common">Maize leaf spot fungus</name>
    <name type="synonym">Bipolaris zeicola</name>
    <dbReference type="NCBI Taxonomy" id="930089"/>
    <lineage>
        <taxon>Eukaryota</taxon>
        <taxon>Fungi</taxon>
        <taxon>Dikarya</taxon>
        <taxon>Ascomycota</taxon>
        <taxon>Pezizomycotina</taxon>
        <taxon>Dothideomycetes</taxon>
        <taxon>Pleosporomycetidae</taxon>
        <taxon>Pleosporales</taxon>
        <taxon>Pleosporineae</taxon>
        <taxon>Pleosporaceae</taxon>
        <taxon>Bipolaris</taxon>
    </lineage>
</organism>
<proteinExistence type="predicted"/>
<name>W6YJ07_COCC2</name>
<dbReference type="Proteomes" id="UP000053841">
    <property type="component" value="Unassembled WGS sequence"/>
</dbReference>
<dbReference type="OrthoDB" id="10510461at2759"/>
<gene>
    <name evidence="3" type="ORF">COCCADRAFT_21399</name>
</gene>
<dbReference type="AlphaFoldDB" id="W6YJ07"/>
<evidence type="ECO:0000256" key="2">
    <source>
        <dbReference type="SAM" id="Phobius"/>
    </source>
</evidence>
<dbReference type="HOGENOM" id="CLU_648876_0_0_1"/>
<feature type="region of interest" description="Disordered" evidence="1">
    <location>
        <begin position="1"/>
        <end position="69"/>
    </location>
</feature>
<feature type="compositionally biased region" description="Basic and acidic residues" evidence="1">
    <location>
        <begin position="8"/>
        <end position="20"/>
    </location>
</feature>
<evidence type="ECO:0000313" key="3">
    <source>
        <dbReference type="EMBL" id="EUC39322.1"/>
    </source>
</evidence>
<reference evidence="3 4" key="1">
    <citation type="journal article" date="2013" name="PLoS Genet.">
        <title>Comparative genome structure, secondary metabolite, and effector coding capacity across Cochliobolus pathogens.</title>
        <authorList>
            <person name="Condon B.J."/>
            <person name="Leng Y."/>
            <person name="Wu D."/>
            <person name="Bushley K.E."/>
            <person name="Ohm R.A."/>
            <person name="Otillar R."/>
            <person name="Martin J."/>
            <person name="Schackwitz W."/>
            <person name="Grimwood J."/>
            <person name="MohdZainudin N."/>
            <person name="Xue C."/>
            <person name="Wang R."/>
            <person name="Manning V.A."/>
            <person name="Dhillon B."/>
            <person name="Tu Z.J."/>
            <person name="Steffenson B.J."/>
            <person name="Salamov A."/>
            <person name="Sun H."/>
            <person name="Lowry S."/>
            <person name="LaButti K."/>
            <person name="Han J."/>
            <person name="Copeland A."/>
            <person name="Lindquist E."/>
            <person name="Barry K."/>
            <person name="Schmutz J."/>
            <person name="Baker S.E."/>
            <person name="Ciuffetti L.M."/>
            <person name="Grigoriev I.V."/>
            <person name="Zhong S."/>
            <person name="Turgeon B.G."/>
        </authorList>
    </citation>
    <scope>NUCLEOTIDE SEQUENCE [LARGE SCALE GENOMIC DNA]</scope>
    <source>
        <strain evidence="3 4">26-R-13</strain>
    </source>
</reference>
<evidence type="ECO:0000313" key="4">
    <source>
        <dbReference type="Proteomes" id="UP000053841"/>
    </source>
</evidence>